<evidence type="ECO:0000313" key="3">
    <source>
        <dbReference type="EMBL" id="ARF61699.1"/>
    </source>
</evidence>
<dbReference type="OrthoDB" id="7806295at2"/>
<dbReference type="KEGG" id="svu:B1H20_09985"/>
<organism evidence="3 4">
    <name type="scientific">Streptomyces violaceoruber</name>
    <dbReference type="NCBI Taxonomy" id="1935"/>
    <lineage>
        <taxon>Bacteria</taxon>
        <taxon>Bacillati</taxon>
        <taxon>Actinomycetota</taxon>
        <taxon>Actinomycetes</taxon>
        <taxon>Kitasatosporales</taxon>
        <taxon>Streptomycetaceae</taxon>
        <taxon>Streptomyces</taxon>
        <taxon>Streptomyces violaceoruber group</taxon>
    </lineage>
</organism>
<evidence type="ECO:0008006" key="5">
    <source>
        <dbReference type="Google" id="ProtNLM"/>
    </source>
</evidence>
<feature type="compositionally biased region" description="Low complexity" evidence="1">
    <location>
        <begin position="709"/>
        <end position="718"/>
    </location>
</feature>
<evidence type="ECO:0000313" key="4">
    <source>
        <dbReference type="Proteomes" id="UP000192445"/>
    </source>
</evidence>
<feature type="region of interest" description="Disordered" evidence="1">
    <location>
        <begin position="682"/>
        <end position="730"/>
    </location>
</feature>
<evidence type="ECO:0000256" key="1">
    <source>
        <dbReference type="SAM" id="MobiDB-lite"/>
    </source>
</evidence>
<reference evidence="3 4" key="1">
    <citation type="submission" date="2017-03" db="EMBL/GenBank/DDBJ databases">
        <title>Complete Genome Sequence of a natural compounds producer, Streptomyces violaceus S21.</title>
        <authorList>
            <person name="Zhong C."/>
            <person name="Zhao Z."/>
            <person name="Fu J."/>
            <person name="Zong G."/>
            <person name="Qin R."/>
            <person name="Cao G."/>
        </authorList>
    </citation>
    <scope>NUCLEOTIDE SEQUENCE [LARGE SCALE GENOMIC DNA]</scope>
    <source>
        <strain evidence="3 4">S21</strain>
    </source>
</reference>
<dbReference type="InterPro" id="IPR043148">
    <property type="entry name" value="TagF_C"/>
</dbReference>
<gene>
    <name evidence="3" type="ORF">B1H20_09985</name>
</gene>
<dbReference type="STRING" id="1935.B1H20_09985"/>
<dbReference type="RefSeq" id="WP_030295506.1">
    <property type="nucleotide sequence ID" value="NZ_CP020570.1"/>
</dbReference>
<keyword evidence="2" id="KW-0812">Transmembrane</keyword>
<protein>
    <recommendedName>
        <fullName evidence="5">Integral membrane protein</fullName>
    </recommendedName>
</protein>
<dbReference type="Proteomes" id="UP000192445">
    <property type="component" value="Chromosome"/>
</dbReference>
<accession>A0A1V0U921</accession>
<dbReference type="Gene3D" id="3.40.50.12580">
    <property type="match status" value="2"/>
</dbReference>
<proteinExistence type="predicted"/>
<keyword evidence="2" id="KW-0472">Membrane</keyword>
<evidence type="ECO:0000256" key="2">
    <source>
        <dbReference type="SAM" id="Phobius"/>
    </source>
</evidence>
<name>A0A1V0U921_STRVN</name>
<feature type="transmembrane region" description="Helical" evidence="2">
    <location>
        <begin position="30"/>
        <end position="53"/>
    </location>
</feature>
<feature type="transmembrane region" description="Helical" evidence="2">
    <location>
        <begin position="182"/>
        <end position="205"/>
    </location>
</feature>
<feature type="transmembrane region" description="Helical" evidence="2">
    <location>
        <begin position="100"/>
        <end position="126"/>
    </location>
</feature>
<dbReference type="AlphaFoldDB" id="A0A1V0U921"/>
<sequence length="730" mass="78238">MISKAIRLARVGSGTELAAALLVGLGYPGVMLAAILPNVWVFVPALLVTYAADRYLHHCGSYLINRLAAVRAGLSIRFLVRQLLLILLLSRMGYGDEPLFYVTVAGLLAFYALQVPQSAMVTLIRLRRKLPVVTRNVDLADIAIADAPPQRLMSRPAEKMLHLDLFAMVGVLVAVITDRDVFAYVGLALTLAGALAYLAMLLPYLRPSRLAPSDAKVLAAVDDWLRAYRPTVILYFSGSRDSAYQVNMWLETVGKLEGRPLIFLRERAILSQLGTTSVPVLCVPGGVHLMNLDLSSVRVALYAANVGKNIHMLRVPTMKHVFIGHGDSDKLASVNPYSKVYDEVWTAGRAGRDRYALADVGVRDDDIVEVGRPQLAGIRTGSGSLAHPIPTVLYAPTWEGWDDNPGNTSLLLAGENIVRTLLNSEEPVRLLYKPHPFTGTRSAQAGAAHRRIVAMIEEATLRRASDPRWVREAAALQGERAAAGAELSRIGARLAELADGGGTGGDEAERARDSVADVAGEAETVRLRDEWNAAYWRSTGWWEHQVITAPEVRLYDCFNESDAMVSDISSVVSDFIASGKPYAVTDSAALGAEEFKRQNTAVRAAVILSNEAGELAELLAAVTDPAADTLAEARRELKDYLLGPDEPTSMEQFNAAAQALAAKAEARNVGVAQRLGADQDLAVPDREAASSGAGTGESEALAEADAAADPDAVGVPGAETAETKGTSAAH</sequence>
<dbReference type="EMBL" id="CP020570">
    <property type="protein sequence ID" value="ARF61699.1"/>
    <property type="molecule type" value="Genomic_DNA"/>
</dbReference>
<keyword evidence="2" id="KW-1133">Transmembrane helix</keyword>